<feature type="compositionally biased region" description="Polar residues" evidence="12">
    <location>
        <begin position="381"/>
        <end position="401"/>
    </location>
</feature>
<sequence>MFVACFRSLPNPSSFRAQTSSHKHVNNTTTTFPTSTTGAFGLDPQCGPGCTGSSSCTQGRRGSSSPSSAREATYQPYPFSTSWNLSNRFVYLGIPQAVFDWRPNRPGPKMSVFLLTTVTLTGAYVYDRRECKRIQQEYIDKVKWMSEETMASEQNARKLKVYGARVPDDGELERSTKWFKRYMRVSTVPMICVVGGGFILTSPCSLALGDLAPPQPILLASGTDYIIKTGTNPGGLGRTLLAEIRARRITEASKDPSIASAKASTSHVATTNSAQANVELVLSAKEEQERLHEKEGGIILLGRSALKEYLWALKKGYNETIDLRKEARLEGLGLGSNERRKDGRWEREEELMVRELEEEDAKNPLGGPFDDVKTPEGLESVNDSEAQSPPSPTLGSLSYTPYSAIGITHNPSNQTKPSLEPSADETPLLLPPPTTIPEQPPLLFVPFSYAFGIQKWPSKLYHFFNHRSDVRQGGEYALAAIWAQTRPFHAPPTSPQPEALLNDEIVAAIRRGELHESVIEDAKALTGSPDLDFLAETDETALHFRRSYRKLPGAHEFAKRTYYKDDLPPKLKTAREISSGERAFTKAEQKYPPKRESELRKERLDKELRWRRELEGWAVVRSGSGVAWDEEKWGVGQGVETPFKVFELLGEGAKRELSRKAQEWDEQKRRKEEAREEWFRMNPTTEGKDDR</sequence>
<comment type="similarity">
    <text evidence="2">Belongs to the TIM54 family.</text>
</comment>
<gene>
    <name evidence="13" type="ORF">BQ2448_2112</name>
</gene>
<keyword evidence="14" id="KW-1185">Reference proteome</keyword>
<dbReference type="STRING" id="269621.A0A238F5A7"/>
<reference evidence="14" key="1">
    <citation type="submission" date="2016-09" db="EMBL/GenBank/DDBJ databases">
        <authorList>
            <person name="Jeantristanb JTB J.-T."/>
            <person name="Ricardo R."/>
        </authorList>
    </citation>
    <scope>NUCLEOTIDE SEQUENCE [LARGE SCALE GENOMIC DNA]</scope>
</reference>
<evidence type="ECO:0000256" key="12">
    <source>
        <dbReference type="SAM" id="MobiDB-lite"/>
    </source>
</evidence>
<keyword evidence="11" id="KW-0472">Membrane</keyword>
<evidence type="ECO:0000256" key="8">
    <source>
        <dbReference type="ARBA" id="ARBA00022989"/>
    </source>
</evidence>
<evidence type="ECO:0000256" key="1">
    <source>
        <dbReference type="ARBA" id="ARBA00004434"/>
    </source>
</evidence>
<keyword evidence="10" id="KW-0496">Mitochondrion</keyword>
<proteinExistence type="inferred from homology"/>
<keyword evidence="8" id="KW-1133">Transmembrane helix</keyword>
<protein>
    <recommendedName>
        <fullName evidence="3">Mitochondrial import inner membrane translocase subunit TIM54</fullName>
    </recommendedName>
</protein>
<keyword evidence="5" id="KW-0812">Transmembrane</keyword>
<keyword evidence="9" id="KW-0811">Translocation</keyword>
<evidence type="ECO:0000256" key="2">
    <source>
        <dbReference type="ARBA" id="ARBA00006355"/>
    </source>
</evidence>
<evidence type="ECO:0000313" key="14">
    <source>
        <dbReference type="Proteomes" id="UP000198372"/>
    </source>
</evidence>
<evidence type="ECO:0000256" key="3">
    <source>
        <dbReference type="ARBA" id="ARBA00020796"/>
    </source>
</evidence>
<name>A0A238F5A7_9BASI</name>
<keyword evidence="7" id="KW-0653">Protein transport</keyword>
<evidence type="ECO:0000256" key="10">
    <source>
        <dbReference type="ARBA" id="ARBA00023128"/>
    </source>
</evidence>
<evidence type="ECO:0000256" key="5">
    <source>
        <dbReference type="ARBA" id="ARBA00022692"/>
    </source>
</evidence>
<comment type="subcellular location">
    <subcellularLocation>
        <location evidence="1">Mitochondrion inner membrane</location>
        <topology evidence="1">Single-pass membrane protein</topology>
    </subcellularLocation>
</comment>
<evidence type="ECO:0000313" key="13">
    <source>
        <dbReference type="EMBL" id="SCV69092.1"/>
    </source>
</evidence>
<feature type="region of interest" description="Disordered" evidence="12">
    <location>
        <begin position="657"/>
        <end position="691"/>
    </location>
</feature>
<evidence type="ECO:0000256" key="4">
    <source>
        <dbReference type="ARBA" id="ARBA00022448"/>
    </source>
</evidence>
<evidence type="ECO:0000256" key="6">
    <source>
        <dbReference type="ARBA" id="ARBA00022792"/>
    </source>
</evidence>
<evidence type="ECO:0000256" key="9">
    <source>
        <dbReference type="ARBA" id="ARBA00023010"/>
    </source>
</evidence>
<accession>A0A238F5A7</accession>
<dbReference type="Proteomes" id="UP000198372">
    <property type="component" value="Unassembled WGS sequence"/>
</dbReference>
<dbReference type="OrthoDB" id="5598305at2759"/>
<feature type="region of interest" description="Disordered" evidence="12">
    <location>
        <begin position="52"/>
        <end position="71"/>
    </location>
</feature>
<feature type="compositionally biased region" description="Polar residues" evidence="12">
    <location>
        <begin position="52"/>
        <end position="62"/>
    </location>
</feature>
<dbReference type="Pfam" id="PF11711">
    <property type="entry name" value="Tim54"/>
    <property type="match status" value="2"/>
</dbReference>
<feature type="region of interest" description="Disordered" evidence="12">
    <location>
        <begin position="355"/>
        <end position="434"/>
    </location>
</feature>
<dbReference type="InterPro" id="IPR021056">
    <property type="entry name" value="Mt_import_IM_translocase_Tim54"/>
</dbReference>
<dbReference type="GO" id="GO:0015031">
    <property type="term" value="P:protein transport"/>
    <property type="evidence" value="ECO:0007669"/>
    <property type="project" value="UniProtKB-KW"/>
</dbReference>
<keyword evidence="6" id="KW-0999">Mitochondrion inner membrane</keyword>
<dbReference type="EMBL" id="FMSP01000004">
    <property type="protein sequence ID" value="SCV69092.1"/>
    <property type="molecule type" value="Genomic_DNA"/>
</dbReference>
<evidence type="ECO:0000256" key="7">
    <source>
        <dbReference type="ARBA" id="ARBA00022927"/>
    </source>
</evidence>
<organism evidence="13 14">
    <name type="scientific">Microbotryum intermedium</name>
    <dbReference type="NCBI Taxonomy" id="269621"/>
    <lineage>
        <taxon>Eukaryota</taxon>
        <taxon>Fungi</taxon>
        <taxon>Dikarya</taxon>
        <taxon>Basidiomycota</taxon>
        <taxon>Pucciniomycotina</taxon>
        <taxon>Microbotryomycetes</taxon>
        <taxon>Microbotryales</taxon>
        <taxon>Microbotryaceae</taxon>
        <taxon>Microbotryum</taxon>
    </lineage>
</organism>
<dbReference type="GO" id="GO:0005743">
    <property type="term" value="C:mitochondrial inner membrane"/>
    <property type="evidence" value="ECO:0007669"/>
    <property type="project" value="UniProtKB-SubCell"/>
</dbReference>
<evidence type="ECO:0000256" key="11">
    <source>
        <dbReference type="ARBA" id="ARBA00023136"/>
    </source>
</evidence>
<dbReference type="AlphaFoldDB" id="A0A238F5A7"/>
<keyword evidence="4" id="KW-0813">Transport</keyword>
<feature type="compositionally biased region" description="Basic and acidic residues" evidence="12">
    <location>
        <begin position="657"/>
        <end position="679"/>
    </location>
</feature>